<reference evidence="1 2" key="1">
    <citation type="submission" date="2014-06" db="EMBL/GenBank/DDBJ databases">
        <title>Whole Genome Sequences of Three Symbiotic Endozoicomonas Bacteria.</title>
        <authorList>
            <person name="Neave M.J."/>
            <person name="Apprill A."/>
            <person name="Voolstra C.R."/>
        </authorList>
    </citation>
    <scope>NUCLEOTIDE SEQUENCE [LARGE SCALE GENOMIC DNA]</scope>
    <source>
        <strain evidence="1 2">DSM 22380</strain>
    </source>
</reference>
<dbReference type="Pfam" id="PF07386">
    <property type="entry name" value="DUF1499"/>
    <property type="match status" value="1"/>
</dbReference>
<evidence type="ECO:0000313" key="2">
    <source>
        <dbReference type="Proteomes" id="UP000027997"/>
    </source>
</evidence>
<evidence type="ECO:0008006" key="3">
    <source>
        <dbReference type="Google" id="ProtNLM"/>
    </source>
</evidence>
<name>A0A081KA12_9GAMM</name>
<dbReference type="EMBL" id="JOJP01000001">
    <property type="protein sequence ID" value="KEI70988.1"/>
    <property type="molecule type" value="Genomic_DNA"/>
</dbReference>
<dbReference type="PANTHER" id="PTHR34801:SF6">
    <property type="entry name" value="SLL1620 PROTEIN"/>
    <property type="match status" value="1"/>
</dbReference>
<dbReference type="AlphaFoldDB" id="A0A081KA12"/>
<dbReference type="PANTHER" id="PTHR34801">
    <property type="entry name" value="EXPRESSED PROTEIN"/>
    <property type="match status" value="1"/>
</dbReference>
<organism evidence="1 2">
    <name type="scientific">Endozoicomonas elysicola</name>
    <dbReference type="NCBI Taxonomy" id="305900"/>
    <lineage>
        <taxon>Bacteria</taxon>
        <taxon>Pseudomonadati</taxon>
        <taxon>Pseudomonadota</taxon>
        <taxon>Gammaproteobacteria</taxon>
        <taxon>Oceanospirillales</taxon>
        <taxon>Endozoicomonadaceae</taxon>
        <taxon>Endozoicomonas</taxon>
    </lineage>
</organism>
<dbReference type="Proteomes" id="UP000027997">
    <property type="component" value="Unassembled WGS sequence"/>
</dbReference>
<dbReference type="eggNOG" id="COG4446">
    <property type="taxonomic scope" value="Bacteria"/>
</dbReference>
<sequence>MQADSDELPCPESPNCVSSLVSGKQNISPLYFNDTDNSQIKERLVNTLQSWPNAEVISSNEQVVITVFTTPWLKFKDDLILIIRPDGRVDVRSSSRIGYYDFGANRRRVELLRATLTPVQ</sequence>
<keyword evidence="2" id="KW-1185">Reference proteome</keyword>
<dbReference type="STRING" id="305900.GV64_09740"/>
<protein>
    <recommendedName>
        <fullName evidence="3">DUF1499 domain-containing protein</fullName>
    </recommendedName>
</protein>
<dbReference type="InterPro" id="IPR010865">
    <property type="entry name" value="DUF1499"/>
</dbReference>
<gene>
    <name evidence="1" type="ORF">GV64_09740</name>
</gene>
<proteinExistence type="predicted"/>
<accession>A0A081KA12</accession>
<evidence type="ECO:0000313" key="1">
    <source>
        <dbReference type="EMBL" id="KEI70988.1"/>
    </source>
</evidence>
<comment type="caution">
    <text evidence="1">The sequence shown here is derived from an EMBL/GenBank/DDBJ whole genome shotgun (WGS) entry which is preliminary data.</text>
</comment>